<reference evidence="8 9" key="1">
    <citation type="journal article" date="2020" name="Mol. Biol. Evol.">
        <title>Interspecific Gene Flow and the Evolution of Specialization in Black and White Rhinoceros.</title>
        <authorList>
            <person name="Moodley Y."/>
            <person name="Westbury M.V."/>
            <person name="Russo I.M."/>
            <person name="Gopalakrishnan S."/>
            <person name="Rakotoarivelo A."/>
            <person name="Olsen R.A."/>
            <person name="Prost S."/>
            <person name="Tunstall T."/>
            <person name="Ryder O.A."/>
            <person name="Dalen L."/>
            <person name="Bruford M.W."/>
        </authorList>
    </citation>
    <scope>NUCLEOTIDE SEQUENCE [LARGE SCALE GENOMIC DNA]</scope>
    <source>
        <strain evidence="8">SBR-YM</strain>
        <tissue evidence="8">Skin</tissue>
    </source>
</reference>
<dbReference type="Pfam" id="PF03953">
    <property type="entry name" value="Tubulin_C"/>
    <property type="match status" value="1"/>
</dbReference>
<comment type="caution">
    <text evidence="8">The sequence shown here is derived from an EMBL/GenBank/DDBJ whole genome shotgun (WGS) entry which is preliminary data.</text>
</comment>
<evidence type="ECO:0000256" key="5">
    <source>
        <dbReference type="ARBA" id="ARBA00023134"/>
    </source>
</evidence>
<dbReference type="AlphaFoldDB" id="A0A7J7FIF0"/>
<keyword evidence="2" id="KW-0493">Microtubule</keyword>
<keyword evidence="3" id="KW-0547">Nucleotide-binding</keyword>
<dbReference type="GO" id="GO:0016787">
    <property type="term" value="F:hydrolase activity"/>
    <property type="evidence" value="ECO:0007669"/>
    <property type="project" value="UniProtKB-KW"/>
</dbReference>
<comment type="similarity">
    <text evidence="1">Belongs to the tubulin family.</text>
</comment>
<dbReference type="GO" id="GO:0005525">
    <property type="term" value="F:GTP binding"/>
    <property type="evidence" value="ECO:0007669"/>
    <property type="project" value="UniProtKB-KW"/>
</dbReference>
<keyword evidence="9" id="KW-1185">Reference proteome</keyword>
<dbReference type="InterPro" id="IPR000217">
    <property type="entry name" value="Tubulin"/>
</dbReference>
<dbReference type="InterPro" id="IPR008280">
    <property type="entry name" value="Tub_FtsZ_C"/>
</dbReference>
<name>A0A7J7FIF0_DICBM</name>
<keyword evidence="5" id="KW-0342">GTP-binding</keyword>
<organism evidence="8 9">
    <name type="scientific">Diceros bicornis minor</name>
    <name type="common">South-central black rhinoceros</name>
    <dbReference type="NCBI Taxonomy" id="77932"/>
    <lineage>
        <taxon>Eukaryota</taxon>
        <taxon>Metazoa</taxon>
        <taxon>Chordata</taxon>
        <taxon>Craniata</taxon>
        <taxon>Vertebrata</taxon>
        <taxon>Euteleostomi</taxon>
        <taxon>Mammalia</taxon>
        <taxon>Eutheria</taxon>
        <taxon>Laurasiatheria</taxon>
        <taxon>Perissodactyla</taxon>
        <taxon>Rhinocerotidae</taxon>
        <taxon>Diceros</taxon>
    </lineage>
</organism>
<dbReference type="SUPFAM" id="SSF55307">
    <property type="entry name" value="Tubulin C-terminal domain-like"/>
    <property type="match status" value="1"/>
</dbReference>
<protein>
    <recommendedName>
        <fullName evidence="7">Tubulin/FtsZ 2-layer sandwich domain-containing protein</fullName>
    </recommendedName>
</protein>
<dbReference type="Proteomes" id="UP000551758">
    <property type="component" value="Unassembled WGS sequence"/>
</dbReference>
<proteinExistence type="inferred from homology"/>
<evidence type="ECO:0000256" key="2">
    <source>
        <dbReference type="ARBA" id="ARBA00022701"/>
    </source>
</evidence>
<dbReference type="Gene3D" id="3.30.1330.20">
    <property type="entry name" value="Tubulin/FtsZ, C-terminal domain"/>
    <property type="match status" value="1"/>
</dbReference>
<comment type="catalytic activity">
    <reaction evidence="6">
        <text>GTP + H2O = GDP + phosphate + H(+)</text>
        <dbReference type="Rhea" id="RHEA:19669"/>
        <dbReference type="ChEBI" id="CHEBI:15377"/>
        <dbReference type="ChEBI" id="CHEBI:15378"/>
        <dbReference type="ChEBI" id="CHEBI:37565"/>
        <dbReference type="ChEBI" id="CHEBI:43474"/>
        <dbReference type="ChEBI" id="CHEBI:58189"/>
    </reaction>
    <physiologicalReaction direction="left-to-right" evidence="6">
        <dbReference type="Rhea" id="RHEA:19670"/>
    </physiologicalReaction>
</comment>
<evidence type="ECO:0000313" key="9">
    <source>
        <dbReference type="Proteomes" id="UP000551758"/>
    </source>
</evidence>
<sequence length="83" mass="9463">MTTFTLISADKTYHEQLSVSDITTACFEFSNHLYMVCCLLYREDVVPKDMNAAIAVMKPRNSVQFVDRFPPGFKVGINKQNPQ</sequence>
<dbReference type="GO" id="GO:0007017">
    <property type="term" value="P:microtubule-based process"/>
    <property type="evidence" value="ECO:0007669"/>
    <property type="project" value="InterPro"/>
</dbReference>
<evidence type="ECO:0000256" key="1">
    <source>
        <dbReference type="ARBA" id="ARBA00009636"/>
    </source>
</evidence>
<evidence type="ECO:0000313" key="8">
    <source>
        <dbReference type="EMBL" id="KAF5927747.1"/>
    </source>
</evidence>
<dbReference type="GO" id="GO:0005200">
    <property type="term" value="F:structural constituent of cytoskeleton"/>
    <property type="evidence" value="ECO:0007669"/>
    <property type="project" value="InterPro"/>
</dbReference>
<accession>A0A7J7FIF0</accession>
<dbReference type="PRINTS" id="PR01162">
    <property type="entry name" value="ALPHATUBULIN"/>
</dbReference>
<dbReference type="GO" id="GO:0005874">
    <property type="term" value="C:microtubule"/>
    <property type="evidence" value="ECO:0007669"/>
    <property type="project" value="UniProtKB-KW"/>
</dbReference>
<keyword evidence="4" id="KW-0378">Hydrolase</keyword>
<dbReference type="PANTHER" id="PTHR11588">
    <property type="entry name" value="TUBULIN"/>
    <property type="match status" value="1"/>
</dbReference>
<evidence type="ECO:0000256" key="6">
    <source>
        <dbReference type="ARBA" id="ARBA00049117"/>
    </source>
</evidence>
<feature type="domain" description="Tubulin/FtsZ 2-layer sandwich" evidence="7">
    <location>
        <begin position="4"/>
        <end position="83"/>
    </location>
</feature>
<evidence type="ECO:0000259" key="7">
    <source>
        <dbReference type="Pfam" id="PF03953"/>
    </source>
</evidence>
<evidence type="ECO:0000256" key="4">
    <source>
        <dbReference type="ARBA" id="ARBA00022801"/>
    </source>
</evidence>
<evidence type="ECO:0000256" key="3">
    <source>
        <dbReference type="ARBA" id="ARBA00022741"/>
    </source>
</evidence>
<dbReference type="InterPro" id="IPR037103">
    <property type="entry name" value="Tubulin/FtsZ-like_C"/>
</dbReference>
<dbReference type="InterPro" id="IPR018316">
    <property type="entry name" value="Tubulin/FtsZ_2-layer-sand-dom"/>
</dbReference>
<dbReference type="EMBL" id="JACDTQ010000550">
    <property type="protein sequence ID" value="KAF5927747.1"/>
    <property type="molecule type" value="Genomic_DNA"/>
</dbReference>
<gene>
    <name evidence="8" type="ORF">HPG69_000653</name>
</gene>
<dbReference type="InterPro" id="IPR002452">
    <property type="entry name" value="Alpha_tubulin"/>
</dbReference>